<evidence type="ECO:0000256" key="1">
    <source>
        <dbReference type="SAM" id="Phobius"/>
    </source>
</evidence>
<reference evidence="2 3" key="1">
    <citation type="journal article" date="2017" name="BMC Genomics">
        <title>Chromosome level assembly and secondary metabolite potential of the parasitic fungus Cordyceps militaris.</title>
        <authorList>
            <person name="Kramer G.J."/>
            <person name="Nodwell J.R."/>
        </authorList>
    </citation>
    <scope>NUCLEOTIDE SEQUENCE [LARGE SCALE GENOMIC DNA]</scope>
    <source>
        <strain evidence="2 3">ATCC 34164</strain>
    </source>
</reference>
<gene>
    <name evidence="2" type="ORF">A9K55_006609</name>
</gene>
<feature type="transmembrane region" description="Helical" evidence="1">
    <location>
        <begin position="71"/>
        <end position="90"/>
    </location>
</feature>
<evidence type="ECO:0000313" key="3">
    <source>
        <dbReference type="Proteomes" id="UP000323067"/>
    </source>
</evidence>
<dbReference type="AlphaFoldDB" id="A0A2H4SCG7"/>
<dbReference type="OrthoDB" id="3559694at2759"/>
<accession>A0A2H4SCG7</accession>
<dbReference type="InterPro" id="IPR024316">
    <property type="entry name" value="APQ12"/>
</dbReference>
<protein>
    <submittedName>
        <fullName evidence="2">Uncharacterized protein</fullName>
    </submittedName>
</protein>
<dbReference type="Pfam" id="PF12716">
    <property type="entry name" value="Apq12"/>
    <property type="match status" value="1"/>
</dbReference>
<keyword evidence="1" id="KW-0472">Membrane</keyword>
<keyword evidence="1" id="KW-1133">Transmembrane helix</keyword>
<dbReference type="VEuPathDB" id="FungiDB:A9K55_006609"/>
<organism evidence="2 3">
    <name type="scientific">Cordyceps militaris</name>
    <name type="common">Caterpillar fungus</name>
    <name type="synonym">Clavaria militaris</name>
    <dbReference type="NCBI Taxonomy" id="73501"/>
    <lineage>
        <taxon>Eukaryota</taxon>
        <taxon>Fungi</taxon>
        <taxon>Dikarya</taxon>
        <taxon>Ascomycota</taxon>
        <taxon>Pezizomycotina</taxon>
        <taxon>Sordariomycetes</taxon>
        <taxon>Hypocreomycetidae</taxon>
        <taxon>Hypocreales</taxon>
        <taxon>Cordycipitaceae</taxon>
        <taxon>Cordyceps</taxon>
    </lineage>
</organism>
<feature type="transmembrane region" description="Helical" evidence="1">
    <location>
        <begin position="102"/>
        <end position="120"/>
    </location>
</feature>
<dbReference type="EMBL" id="CP023323">
    <property type="protein sequence ID" value="ATY60786.1"/>
    <property type="molecule type" value="Genomic_DNA"/>
</dbReference>
<dbReference type="Proteomes" id="UP000323067">
    <property type="component" value="Chromosome vi"/>
</dbReference>
<feature type="transmembrane region" description="Helical" evidence="1">
    <location>
        <begin position="126"/>
        <end position="145"/>
    </location>
</feature>
<dbReference type="VEuPathDB" id="FungiDB:CCM_02306"/>
<evidence type="ECO:0000313" key="2">
    <source>
        <dbReference type="EMBL" id="ATY60786.1"/>
    </source>
</evidence>
<keyword evidence="1" id="KW-0812">Transmembrane</keyword>
<sequence>MDVMSTLSDLINSLLPADTAALVHHHVLRADAPLQVYFAAARASVTRSAGAVTPYVAPLVERLLAWTHDSALGGLLVPLTILVAAVVVMNWIRRVLLWWTRLALRAVLWATLAALAAWVWQRGLQASVRDVVVVAGKVAGYAAVVREIWWREYRRYEDQQNAGGRRAATAAGGAHR</sequence>
<proteinExistence type="predicted"/>
<name>A0A2H4SCG7_CORMI</name>